<sequence length="532" mass="57747">MRVVVVGASGNTGTALLRALADEPAISSVLGIARRVPDQDEHPYRTAEWATFDVGPAVTGPDEDALVDRLAGLFADADAVVNLSWLIQPNHDRDLLRRTNVDGTERVARAVVRAGVPQLVTACSVGSYSPAHDDEPRDESWRTGGFPTSHYSVDKVAQERVLDRIEADHPHLTVTRVRPALIFQGDAGAEIARYFLGVVTPLAPLRDGRLPALPLPAGLRLQVVHADDVAQAYLQTILQRAGGAFNVASDPVLRGQDLADILDHGRLLEVPAPALRPLVSLAWQARALPTDPGWLDMAMGVPLMDTSRARTELGWSARHSAHDALAELVEGMARGRGKGTTPMRPHGEAEQPAPTRGRHARPTSAAAGGAMTPHVPDTYDDSLLGLYLSDHLTGATAGLSRFERIAEAYRDLPLHAELVEVTEQIRAEREFLDELIENLQLSQRPHRQAAAWLGEHFARLKANGRFFSRSPMSAVLEPELMRSAVLGKLGVWQTLRDLAPDLGLDAEEMQSLADQARAQAEVLGRVHAYARV</sequence>
<dbReference type="Pfam" id="PF01370">
    <property type="entry name" value="Epimerase"/>
    <property type="match status" value="1"/>
</dbReference>
<dbReference type="Proteomes" id="UP001165561">
    <property type="component" value="Unassembled WGS sequence"/>
</dbReference>
<feature type="domain" description="NAD-dependent epimerase/dehydratase" evidence="2">
    <location>
        <begin position="3"/>
        <end position="248"/>
    </location>
</feature>
<evidence type="ECO:0000313" key="4">
    <source>
        <dbReference type="Proteomes" id="UP001165561"/>
    </source>
</evidence>
<feature type="region of interest" description="Disordered" evidence="1">
    <location>
        <begin position="335"/>
        <end position="373"/>
    </location>
</feature>
<dbReference type="SUPFAM" id="SSF51735">
    <property type="entry name" value="NAD(P)-binding Rossmann-fold domains"/>
    <property type="match status" value="1"/>
</dbReference>
<dbReference type="EMBL" id="JARACI010000783">
    <property type="protein sequence ID" value="MDD9206116.1"/>
    <property type="molecule type" value="Genomic_DNA"/>
</dbReference>
<feature type="non-terminal residue" evidence="3">
    <location>
        <position position="532"/>
    </location>
</feature>
<dbReference type="InterPro" id="IPR050177">
    <property type="entry name" value="Lipid_A_modif_metabolic_enz"/>
</dbReference>
<keyword evidence="4" id="KW-1185">Reference proteome</keyword>
<name>A0ABT5TVM6_9MICO</name>
<evidence type="ECO:0000313" key="3">
    <source>
        <dbReference type="EMBL" id="MDD9206116.1"/>
    </source>
</evidence>
<dbReference type="PANTHER" id="PTHR43245">
    <property type="entry name" value="BIFUNCTIONAL POLYMYXIN RESISTANCE PROTEIN ARNA"/>
    <property type="match status" value="1"/>
</dbReference>
<comment type="caution">
    <text evidence="3">The sequence shown here is derived from an EMBL/GenBank/DDBJ whole genome shotgun (WGS) entry which is preliminary data.</text>
</comment>
<protein>
    <submittedName>
        <fullName evidence="3">NAD-dependent epimerase/dehydratase family protein</fullName>
    </submittedName>
</protein>
<organism evidence="3 4">
    <name type="scientific">Georgenia halotolerans</name>
    <dbReference type="NCBI Taxonomy" id="3028317"/>
    <lineage>
        <taxon>Bacteria</taxon>
        <taxon>Bacillati</taxon>
        <taxon>Actinomycetota</taxon>
        <taxon>Actinomycetes</taxon>
        <taxon>Micrococcales</taxon>
        <taxon>Bogoriellaceae</taxon>
        <taxon>Georgenia</taxon>
    </lineage>
</organism>
<gene>
    <name evidence="3" type="ORF">PU560_06480</name>
</gene>
<accession>A0ABT5TVM6</accession>
<evidence type="ECO:0000256" key="1">
    <source>
        <dbReference type="SAM" id="MobiDB-lite"/>
    </source>
</evidence>
<dbReference type="InterPro" id="IPR036291">
    <property type="entry name" value="NAD(P)-bd_dom_sf"/>
</dbReference>
<dbReference type="Gene3D" id="3.40.50.720">
    <property type="entry name" value="NAD(P)-binding Rossmann-like Domain"/>
    <property type="match status" value="1"/>
</dbReference>
<reference evidence="3" key="1">
    <citation type="submission" date="2023-02" db="EMBL/GenBank/DDBJ databases">
        <title>Georgenia sp.10Sc9-8, isolated from a soil sample collected from the Taklamakan desert.</title>
        <authorList>
            <person name="Liu S."/>
        </authorList>
    </citation>
    <scope>NUCLEOTIDE SEQUENCE</scope>
    <source>
        <strain evidence="3">10Sc9-8</strain>
    </source>
</reference>
<proteinExistence type="predicted"/>
<dbReference type="InterPro" id="IPR001509">
    <property type="entry name" value="Epimerase_deHydtase"/>
</dbReference>
<dbReference type="PANTHER" id="PTHR43245:SF52">
    <property type="entry name" value="NAD-DEPENDENT EPIMERASE_DEHYDRATASE"/>
    <property type="match status" value="1"/>
</dbReference>
<evidence type="ECO:0000259" key="2">
    <source>
        <dbReference type="Pfam" id="PF01370"/>
    </source>
</evidence>